<organism evidence="2 3">
    <name type="scientific">Oopsacas minuta</name>
    <dbReference type="NCBI Taxonomy" id="111878"/>
    <lineage>
        <taxon>Eukaryota</taxon>
        <taxon>Metazoa</taxon>
        <taxon>Porifera</taxon>
        <taxon>Hexactinellida</taxon>
        <taxon>Hexasterophora</taxon>
        <taxon>Lyssacinosida</taxon>
        <taxon>Leucopsacidae</taxon>
        <taxon>Oopsacas</taxon>
    </lineage>
</organism>
<name>A0AAV7K081_9METZ</name>
<evidence type="ECO:0000313" key="2">
    <source>
        <dbReference type="EMBL" id="KAI6654338.1"/>
    </source>
</evidence>
<sequence length="211" mass="23940">MDNLKSIRNSIIGAIRGHLNVDSRRSKPDKNCNKLRTTGVNKIIGLNTVLVAECVAYLKKSISLREEGIFRIPGDLNQVKLYHKQFDYSMKPDLNEELDPNNISTLLKQHIKENCGLLPKREACDMYTAVRQKNIEEISSVIERIAPEQQFIMKEVLYLFKEVSEHEKENKMCTGAIATSCGLSIFPSVNAGNANLMLKILIDNVDEIYKQ</sequence>
<dbReference type="GO" id="GO:0007264">
    <property type="term" value="P:small GTPase-mediated signal transduction"/>
    <property type="evidence" value="ECO:0007669"/>
    <property type="project" value="TreeGrafter"/>
</dbReference>
<evidence type="ECO:0000259" key="1">
    <source>
        <dbReference type="PROSITE" id="PS50238"/>
    </source>
</evidence>
<dbReference type="AlphaFoldDB" id="A0AAV7K081"/>
<dbReference type="Pfam" id="PF00620">
    <property type="entry name" value="RhoGAP"/>
    <property type="match status" value="1"/>
</dbReference>
<dbReference type="SUPFAM" id="SSF48350">
    <property type="entry name" value="GTPase activation domain, GAP"/>
    <property type="match status" value="1"/>
</dbReference>
<reference evidence="2 3" key="1">
    <citation type="journal article" date="2023" name="BMC Biol.">
        <title>The compact genome of the sponge Oopsacas minuta (Hexactinellida) is lacking key metazoan core genes.</title>
        <authorList>
            <person name="Santini S."/>
            <person name="Schenkelaars Q."/>
            <person name="Jourda C."/>
            <person name="Duchesne M."/>
            <person name="Belahbib H."/>
            <person name="Rocher C."/>
            <person name="Selva M."/>
            <person name="Riesgo A."/>
            <person name="Vervoort M."/>
            <person name="Leys S.P."/>
            <person name="Kodjabachian L."/>
            <person name="Le Bivic A."/>
            <person name="Borchiellini C."/>
            <person name="Claverie J.M."/>
            <person name="Renard E."/>
        </authorList>
    </citation>
    <scope>NUCLEOTIDE SEQUENCE [LARGE SCALE GENOMIC DNA]</scope>
    <source>
        <strain evidence="2">SPO-2</strain>
    </source>
</reference>
<keyword evidence="3" id="KW-1185">Reference proteome</keyword>
<feature type="domain" description="Rho-GAP" evidence="1">
    <location>
        <begin position="38"/>
        <end position="209"/>
    </location>
</feature>
<comment type="caution">
    <text evidence="2">The sequence shown here is derived from an EMBL/GenBank/DDBJ whole genome shotgun (WGS) entry which is preliminary data.</text>
</comment>
<gene>
    <name evidence="2" type="ORF">LOD99_735</name>
</gene>
<dbReference type="InterPro" id="IPR008936">
    <property type="entry name" value="Rho_GTPase_activation_prot"/>
</dbReference>
<dbReference type="CDD" id="cd00159">
    <property type="entry name" value="RhoGAP"/>
    <property type="match status" value="1"/>
</dbReference>
<proteinExistence type="predicted"/>
<dbReference type="PANTHER" id="PTHR45808:SF2">
    <property type="entry name" value="RHO GTPASE-ACTIVATING PROTEIN 68F"/>
    <property type="match status" value="1"/>
</dbReference>
<dbReference type="EMBL" id="JAKMXF010000222">
    <property type="protein sequence ID" value="KAI6654338.1"/>
    <property type="molecule type" value="Genomic_DNA"/>
</dbReference>
<dbReference type="PANTHER" id="PTHR45808">
    <property type="entry name" value="RHO GTPASE-ACTIVATING PROTEIN 68F"/>
    <property type="match status" value="1"/>
</dbReference>
<protein>
    <submittedName>
        <fullName evidence="2">Rho-type GTPase-activating protein 2-like</fullName>
    </submittedName>
</protein>
<dbReference type="Proteomes" id="UP001165289">
    <property type="component" value="Unassembled WGS sequence"/>
</dbReference>
<dbReference type="InterPro" id="IPR000198">
    <property type="entry name" value="RhoGAP_dom"/>
</dbReference>
<evidence type="ECO:0000313" key="3">
    <source>
        <dbReference type="Proteomes" id="UP001165289"/>
    </source>
</evidence>
<dbReference type="PROSITE" id="PS50238">
    <property type="entry name" value="RHOGAP"/>
    <property type="match status" value="1"/>
</dbReference>
<dbReference type="GO" id="GO:0005737">
    <property type="term" value="C:cytoplasm"/>
    <property type="evidence" value="ECO:0007669"/>
    <property type="project" value="TreeGrafter"/>
</dbReference>
<dbReference type="Gene3D" id="1.10.555.10">
    <property type="entry name" value="Rho GTPase activation protein"/>
    <property type="match status" value="1"/>
</dbReference>
<dbReference type="GO" id="GO:0005096">
    <property type="term" value="F:GTPase activator activity"/>
    <property type="evidence" value="ECO:0007669"/>
    <property type="project" value="TreeGrafter"/>
</dbReference>
<dbReference type="SMART" id="SM00324">
    <property type="entry name" value="RhoGAP"/>
    <property type="match status" value="1"/>
</dbReference>
<accession>A0AAV7K081</accession>